<sequence length="164" mass="18937">MEDRVQGLLKENVGGVDTSAGVVVSTVDLRRLLPMIDAIISASDPDSVSPKKIRNALQELFSIELESYRKEINELIVERFYDIQENKMVLISNDVLEEQTNEIERLEKENIELSLELREKYDNPIRRRSTIKISTTEQNEGPSQNQNQTQNQNQNQNQNHIENQ</sequence>
<proteinExistence type="predicted"/>
<feature type="coiled-coil region" evidence="1">
    <location>
        <begin position="89"/>
        <end position="123"/>
    </location>
</feature>
<feature type="non-terminal residue" evidence="4">
    <location>
        <position position="164"/>
    </location>
</feature>
<dbReference type="EMBL" id="DS480425">
    <property type="protein sequence ID" value="EDO16417.1"/>
    <property type="molecule type" value="Genomic_DNA"/>
</dbReference>
<dbReference type="eggNOG" id="KOG1946">
    <property type="taxonomic scope" value="Eukaryota"/>
</dbReference>
<name>A7TMU5_VANPO</name>
<gene>
    <name evidence="4" type="ORF">Kpol_1030p26</name>
</gene>
<dbReference type="Pfam" id="PF08766">
    <property type="entry name" value="DEK_C"/>
    <property type="match status" value="1"/>
</dbReference>
<feature type="compositionally biased region" description="Polar residues" evidence="2">
    <location>
        <begin position="133"/>
        <end position="143"/>
    </location>
</feature>
<dbReference type="RefSeq" id="XP_001644275.1">
    <property type="nucleotide sequence ID" value="XM_001644225.1"/>
</dbReference>
<dbReference type="OrthoDB" id="10251073at2759"/>
<dbReference type="InParanoid" id="A7TMU5"/>
<dbReference type="STRING" id="436907.A7TMU5"/>
<evidence type="ECO:0000259" key="3">
    <source>
        <dbReference type="PROSITE" id="PS51998"/>
    </source>
</evidence>
<evidence type="ECO:0000313" key="5">
    <source>
        <dbReference type="Proteomes" id="UP000000267"/>
    </source>
</evidence>
<dbReference type="Proteomes" id="UP000000267">
    <property type="component" value="Unassembled WGS sequence"/>
</dbReference>
<keyword evidence="5" id="KW-1185">Reference proteome</keyword>
<evidence type="ECO:0000256" key="1">
    <source>
        <dbReference type="SAM" id="Coils"/>
    </source>
</evidence>
<reference evidence="4 5" key="1">
    <citation type="journal article" date="2007" name="Proc. Natl. Acad. Sci. U.S.A.">
        <title>Independent sorting-out of thousands of duplicated gene pairs in two yeast species descended from a whole-genome duplication.</title>
        <authorList>
            <person name="Scannell D.R."/>
            <person name="Frank A.C."/>
            <person name="Conant G.C."/>
            <person name="Byrne K.P."/>
            <person name="Woolfit M."/>
            <person name="Wolfe K.H."/>
        </authorList>
    </citation>
    <scope>NUCLEOTIDE SEQUENCE [LARGE SCALE GENOMIC DNA]</scope>
    <source>
        <strain evidence="5">ATCC 22028 / DSM 70294 / BCRC 21397 / CBS 2163 / NBRC 10782 / NRRL Y-8283 / UCD 57-17</strain>
    </source>
</reference>
<feature type="region of interest" description="Disordered" evidence="2">
    <location>
        <begin position="133"/>
        <end position="164"/>
    </location>
</feature>
<organism evidence="5">
    <name type="scientific">Vanderwaltozyma polyspora (strain ATCC 22028 / DSM 70294 / BCRC 21397 / CBS 2163 / NBRC 10782 / NRRL Y-8283 / UCD 57-17)</name>
    <name type="common">Kluyveromyces polysporus</name>
    <dbReference type="NCBI Taxonomy" id="436907"/>
    <lineage>
        <taxon>Eukaryota</taxon>
        <taxon>Fungi</taxon>
        <taxon>Dikarya</taxon>
        <taxon>Ascomycota</taxon>
        <taxon>Saccharomycotina</taxon>
        <taxon>Saccharomycetes</taxon>
        <taxon>Saccharomycetales</taxon>
        <taxon>Saccharomycetaceae</taxon>
        <taxon>Vanderwaltozyma</taxon>
    </lineage>
</organism>
<protein>
    <recommendedName>
        <fullName evidence="3">DEK-C domain-containing protein</fullName>
    </recommendedName>
</protein>
<dbReference type="AlphaFoldDB" id="A7TMU5"/>
<evidence type="ECO:0000256" key="2">
    <source>
        <dbReference type="SAM" id="MobiDB-lite"/>
    </source>
</evidence>
<dbReference type="PROSITE" id="PS51998">
    <property type="entry name" value="DEK_C"/>
    <property type="match status" value="1"/>
</dbReference>
<accession>A7TMU5</accession>
<feature type="domain" description="DEK-C" evidence="3">
    <location>
        <begin position="26"/>
        <end position="81"/>
    </location>
</feature>
<feature type="compositionally biased region" description="Low complexity" evidence="2">
    <location>
        <begin position="144"/>
        <end position="164"/>
    </location>
</feature>
<dbReference type="GeneID" id="5544550"/>
<keyword evidence="1" id="KW-0175">Coiled coil</keyword>
<dbReference type="HOGENOM" id="CLU_1623016_0_0_1"/>
<dbReference type="InterPro" id="IPR014876">
    <property type="entry name" value="DEK_C"/>
</dbReference>
<evidence type="ECO:0000313" key="4">
    <source>
        <dbReference type="EMBL" id="EDO16417.1"/>
    </source>
</evidence>